<organism evidence="2 3">
    <name type="scientific">Chlamydomonas schloesseri</name>
    <dbReference type="NCBI Taxonomy" id="2026947"/>
    <lineage>
        <taxon>Eukaryota</taxon>
        <taxon>Viridiplantae</taxon>
        <taxon>Chlorophyta</taxon>
        <taxon>core chlorophytes</taxon>
        <taxon>Chlorophyceae</taxon>
        <taxon>CS clade</taxon>
        <taxon>Chlamydomonadales</taxon>
        <taxon>Chlamydomonadaceae</taxon>
        <taxon>Chlamydomonas</taxon>
    </lineage>
</organism>
<evidence type="ECO:0000313" key="3">
    <source>
        <dbReference type="Proteomes" id="UP000613740"/>
    </source>
</evidence>
<dbReference type="GO" id="GO:0016020">
    <property type="term" value="C:membrane"/>
    <property type="evidence" value="ECO:0007669"/>
    <property type="project" value="InterPro"/>
</dbReference>
<evidence type="ECO:0000313" key="2">
    <source>
        <dbReference type="EMBL" id="KAG2452049.1"/>
    </source>
</evidence>
<protein>
    <recommendedName>
        <fullName evidence="1">SRCR domain-containing protein</fullName>
    </recommendedName>
</protein>
<proteinExistence type="predicted"/>
<gene>
    <name evidence="2" type="ORF">HYH02_003085</name>
</gene>
<dbReference type="PROSITE" id="PS50287">
    <property type="entry name" value="SRCR_2"/>
    <property type="match status" value="1"/>
</dbReference>
<dbReference type="Proteomes" id="UP000613740">
    <property type="component" value="Unassembled WGS sequence"/>
</dbReference>
<reference evidence="2" key="1">
    <citation type="journal article" date="2020" name="bioRxiv">
        <title>Comparative genomics of Chlamydomonas.</title>
        <authorList>
            <person name="Craig R.J."/>
            <person name="Hasan A.R."/>
            <person name="Ness R.W."/>
            <person name="Keightley P.D."/>
        </authorList>
    </citation>
    <scope>NUCLEOTIDE SEQUENCE</scope>
    <source>
        <strain evidence="2">CCAP 11/173</strain>
    </source>
</reference>
<sequence length="249" mass="26280">MPVCLPGFDNTAAALACRAAGLAGGRHVNTTSTPANATSGGGSGGGSGTSYQKVSFAPSRQVGAFRLLRQVSCPAWATSLAFCRAELVDWAGPRECASLTAVVCDTVASPPPPATPEVDAPPPGDMPPDPADWDLDIVVGWTVGRTDYELGFSTDHISVRGGLYGGNNLVNRTSWERVYWPRGSTPDAATYHVCVRWFTDSRLLFLGLELKVAVEGLQAYSEVATWGTWVTRNTACTPSANGYIGYTGF</sequence>
<keyword evidence="3" id="KW-1185">Reference proteome</keyword>
<accession>A0A836BAF6</accession>
<evidence type="ECO:0000259" key="1">
    <source>
        <dbReference type="PROSITE" id="PS50287"/>
    </source>
</evidence>
<dbReference type="EMBL" id="JAEHOD010000006">
    <property type="protein sequence ID" value="KAG2452049.1"/>
    <property type="molecule type" value="Genomic_DNA"/>
</dbReference>
<comment type="caution">
    <text evidence="2">The sequence shown here is derived from an EMBL/GenBank/DDBJ whole genome shotgun (WGS) entry which is preliminary data.</text>
</comment>
<dbReference type="OrthoDB" id="10581942at2759"/>
<feature type="domain" description="SRCR" evidence="1">
    <location>
        <begin position="1"/>
        <end position="105"/>
    </location>
</feature>
<dbReference type="InterPro" id="IPR001190">
    <property type="entry name" value="SRCR"/>
</dbReference>
<name>A0A836BAF6_9CHLO</name>
<dbReference type="AlphaFoldDB" id="A0A836BAF6"/>